<evidence type="ECO:0000313" key="2">
    <source>
        <dbReference type="EMBL" id="MDI1488663.1"/>
    </source>
</evidence>
<reference evidence="2" key="1">
    <citation type="journal article" date="2023" name="Genome Biol. Evol.">
        <title>First Whole Genome Sequence and Flow Cytometry Genome Size Data for the Lichen-Forming Fungus Ramalina farinacea (Ascomycota).</title>
        <authorList>
            <person name="Llewellyn T."/>
            <person name="Mian S."/>
            <person name="Hill R."/>
            <person name="Leitch I.J."/>
            <person name="Gaya E."/>
        </authorList>
    </citation>
    <scope>NUCLEOTIDE SEQUENCE</scope>
    <source>
        <strain evidence="2">LIQ254RAFAR</strain>
    </source>
</reference>
<organism evidence="2 3">
    <name type="scientific">Ramalina farinacea</name>
    <dbReference type="NCBI Taxonomy" id="258253"/>
    <lineage>
        <taxon>Eukaryota</taxon>
        <taxon>Fungi</taxon>
        <taxon>Dikarya</taxon>
        <taxon>Ascomycota</taxon>
        <taxon>Pezizomycotina</taxon>
        <taxon>Lecanoromycetes</taxon>
        <taxon>OSLEUM clade</taxon>
        <taxon>Lecanoromycetidae</taxon>
        <taxon>Lecanorales</taxon>
        <taxon>Lecanorineae</taxon>
        <taxon>Ramalinaceae</taxon>
        <taxon>Ramalina</taxon>
    </lineage>
</organism>
<feature type="transmembrane region" description="Helical" evidence="1">
    <location>
        <begin position="125"/>
        <end position="151"/>
    </location>
</feature>
<comment type="caution">
    <text evidence="2">The sequence shown here is derived from an EMBL/GenBank/DDBJ whole genome shotgun (WGS) entry which is preliminary data.</text>
</comment>
<dbReference type="EMBL" id="JAPUFD010000008">
    <property type="protein sequence ID" value="MDI1488663.1"/>
    <property type="molecule type" value="Genomic_DNA"/>
</dbReference>
<sequence>MSSFVMDIVKSVGHRADKVFSEALLRLQISWLYSLFFAPDEAPGNVALFFDPPATRTSDFVGCASATRPFAPSPGRHADVPSTSGDYYGLFKVYFLLLGSILLFVHLMAIYKADSRSTKAIQRFLRFWGSVFVFFAPMVILIDRVVFWLSSQFARPVNFAMDVLIVNVDNLGRNFLIPLLFVLARYVRYLVVQDTAAGIRLFVAYGNLLDGLWLASRPLSTVIAVINRVFTVKRDPIPSAWSQLRATYWSVLADQQHSLTVVIEQRVMDLRQVLLQRLAAEMERIRGLLVVRHWWCVQPFLAELGLTDSNLSAAAAMALFLSIQVRKSVSSLFWRVVLCKPIALGLVALYYAFLVVRSNLLSWIVNDMIISTAQRLVEYVNACIGSFNRRQSQKLGGHPGELPHQVVYRRTLQVIQLVLLYGEAIRWILYAIFVALVLTLLPPPINFFMDLYDYVDWFQAFLRYELLHKDRHWNGQESIVYQGPGMWSEDFDLAPADEVKPETRKSGKPPTAPVVNITTQPDQRTPKVRFEAPEIPRYIFQLRRSVRARKTHYVLEEFERVYTPMKAEDMDYASTILPVSHRRVRRLMGRGVPKPDPFVGGYDLPALFQ</sequence>
<protein>
    <submittedName>
        <fullName evidence="2">Uncharacterized protein</fullName>
    </submittedName>
</protein>
<keyword evidence="1" id="KW-1133">Transmembrane helix</keyword>
<proteinExistence type="predicted"/>
<evidence type="ECO:0000313" key="3">
    <source>
        <dbReference type="Proteomes" id="UP001161017"/>
    </source>
</evidence>
<feature type="transmembrane region" description="Helical" evidence="1">
    <location>
        <begin position="171"/>
        <end position="191"/>
    </location>
</feature>
<evidence type="ECO:0000256" key="1">
    <source>
        <dbReference type="SAM" id="Phobius"/>
    </source>
</evidence>
<accession>A0AA43QPV8</accession>
<keyword evidence="1" id="KW-0472">Membrane</keyword>
<feature type="transmembrane region" description="Helical" evidence="1">
    <location>
        <begin position="93"/>
        <end position="113"/>
    </location>
</feature>
<keyword evidence="1" id="KW-0812">Transmembrane</keyword>
<feature type="transmembrane region" description="Helical" evidence="1">
    <location>
        <begin position="424"/>
        <end position="441"/>
    </location>
</feature>
<keyword evidence="3" id="KW-1185">Reference proteome</keyword>
<feature type="transmembrane region" description="Helical" evidence="1">
    <location>
        <begin position="332"/>
        <end position="353"/>
    </location>
</feature>
<gene>
    <name evidence="2" type="ORF">OHK93_007938</name>
</gene>
<dbReference type="Proteomes" id="UP001161017">
    <property type="component" value="Unassembled WGS sequence"/>
</dbReference>
<dbReference type="AlphaFoldDB" id="A0AA43QPV8"/>
<name>A0AA43QPV8_9LECA</name>